<dbReference type="GO" id="GO:0045893">
    <property type="term" value="P:positive regulation of DNA-templated transcription"/>
    <property type="evidence" value="ECO:0007669"/>
    <property type="project" value="TreeGrafter"/>
</dbReference>
<dbReference type="Gene3D" id="1.20.5.170">
    <property type="match status" value="1"/>
</dbReference>
<dbReference type="EMBL" id="CP136892">
    <property type="protein sequence ID" value="WOL00288.1"/>
    <property type="molecule type" value="Genomic_DNA"/>
</dbReference>
<dbReference type="InterPro" id="IPR046347">
    <property type="entry name" value="bZIP_sf"/>
</dbReference>
<dbReference type="PROSITE" id="PS50217">
    <property type="entry name" value="BZIP"/>
    <property type="match status" value="1"/>
</dbReference>
<dbReference type="PROSITE" id="PS00036">
    <property type="entry name" value="BZIP_BASIC"/>
    <property type="match status" value="1"/>
</dbReference>
<accession>A0AAQ3K1P4</accession>
<dbReference type="PANTHER" id="PTHR45764">
    <property type="entry name" value="BZIP TRANSCRIPTION FACTOR 44"/>
    <property type="match status" value="1"/>
</dbReference>
<dbReference type="Proteomes" id="UP001327560">
    <property type="component" value="Chromosome 3"/>
</dbReference>
<keyword evidence="4" id="KW-0804">Transcription</keyword>
<feature type="region of interest" description="Disordered" evidence="6">
    <location>
        <begin position="1"/>
        <end position="48"/>
    </location>
</feature>
<dbReference type="GO" id="GO:0003700">
    <property type="term" value="F:DNA-binding transcription factor activity"/>
    <property type="evidence" value="ECO:0007669"/>
    <property type="project" value="InterPro"/>
</dbReference>
<evidence type="ECO:0000256" key="3">
    <source>
        <dbReference type="ARBA" id="ARBA00023125"/>
    </source>
</evidence>
<evidence type="ECO:0000256" key="2">
    <source>
        <dbReference type="ARBA" id="ARBA00023015"/>
    </source>
</evidence>
<dbReference type="GO" id="GO:0000976">
    <property type="term" value="F:transcription cis-regulatory region binding"/>
    <property type="evidence" value="ECO:0007669"/>
    <property type="project" value="TreeGrafter"/>
</dbReference>
<keyword evidence="5" id="KW-0539">Nucleus</keyword>
<dbReference type="PANTHER" id="PTHR45764:SF38">
    <property type="entry name" value="BZIP TRANSCRIPTION FACTOR 44"/>
    <property type="match status" value="1"/>
</dbReference>
<dbReference type="AlphaFoldDB" id="A0AAQ3K1P4"/>
<keyword evidence="3" id="KW-0238">DNA-binding</keyword>
<organism evidence="8 9">
    <name type="scientific">Canna indica</name>
    <name type="common">Indian-shot</name>
    <dbReference type="NCBI Taxonomy" id="4628"/>
    <lineage>
        <taxon>Eukaryota</taxon>
        <taxon>Viridiplantae</taxon>
        <taxon>Streptophyta</taxon>
        <taxon>Embryophyta</taxon>
        <taxon>Tracheophyta</taxon>
        <taxon>Spermatophyta</taxon>
        <taxon>Magnoliopsida</taxon>
        <taxon>Liliopsida</taxon>
        <taxon>Zingiberales</taxon>
        <taxon>Cannaceae</taxon>
        <taxon>Canna</taxon>
    </lineage>
</organism>
<evidence type="ECO:0000259" key="7">
    <source>
        <dbReference type="PROSITE" id="PS50217"/>
    </source>
</evidence>
<dbReference type="InterPro" id="IPR045314">
    <property type="entry name" value="bZIP_plant_GBF1"/>
</dbReference>
<comment type="subcellular location">
    <subcellularLocation>
        <location evidence="1">Nucleus</location>
    </subcellularLocation>
</comment>
<evidence type="ECO:0000256" key="4">
    <source>
        <dbReference type="ARBA" id="ARBA00023163"/>
    </source>
</evidence>
<dbReference type="CDD" id="cd14702">
    <property type="entry name" value="bZIP_plant_GBF1"/>
    <property type="match status" value="1"/>
</dbReference>
<dbReference type="SUPFAM" id="SSF57959">
    <property type="entry name" value="Leucine zipper domain"/>
    <property type="match status" value="1"/>
</dbReference>
<feature type="compositionally biased region" description="Polar residues" evidence="6">
    <location>
        <begin position="1"/>
        <end position="15"/>
    </location>
</feature>
<gene>
    <name evidence="8" type="ORF">Cni_G09001</name>
</gene>
<dbReference type="GO" id="GO:0005634">
    <property type="term" value="C:nucleus"/>
    <property type="evidence" value="ECO:0007669"/>
    <property type="project" value="UniProtKB-SubCell"/>
</dbReference>
<dbReference type="InterPro" id="IPR004827">
    <property type="entry name" value="bZIP"/>
</dbReference>
<proteinExistence type="predicted"/>
<name>A0AAQ3K1P4_9LILI</name>
<feature type="domain" description="BZIP" evidence="7">
    <location>
        <begin position="21"/>
        <end position="84"/>
    </location>
</feature>
<protein>
    <recommendedName>
        <fullName evidence="7">BZIP domain-containing protein</fullName>
    </recommendedName>
</protein>
<sequence length="144" mass="16740">MSSCPIRRASSSEGDSQPVIDERKRKRMVSNRESARRSRMRKQQRLDDLMNQEAQLKQHNGEISMQIDLMTQQYTSVESENAVLRAQLSELTERLRSMNSVLRFLEEFSGTTMDIPEIPDPLLTPWQLPCPVHPIMANDNMFQF</sequence>
<dbReference type="Pfam" id="PF00170">
    <property type="entry name" value="bZIP_1"/>
    <property type="match status" value="1"/>
</dbReference>
<evidence type="ECO:0000256" key="1">
    <source>
        <dbReference type="ARBA" id="ARBA00004123"/>
    </source>
</evidence>
<evidence type="ECO:0000256" key="6">
    <source>
        <dbReference type="SAM" id="MobiDB-lite"/>
    </source>
</evidence>
<keyword evidence="9" id="KW-1185">Reference proteome</keyword>
<keyword evidence="2" id="KW-0805">Transcription regulation</keyword>
<dbReference type="FunFam" id="1.20.5.170:FF:000020">
    <property type="entry name" value="BZIP transcription factor"/>
    <property type="match status" value="1"/>
</dbReference>
<reference evidence="8 9" key="1">
    <citation type="submission" date="2023-10" db="EMBL/GenBank/DDBJ databases">
        <title>Chromosome-scale genome assembly provides insights into flower coloration mechanisms of Canna indica.</title>
        <authorList>
            <person name="Li C."/>
        </authorList>
    </citation>
    <scope>NUCLEOTIDE SEQUENCE [LARGE SCALE GENOMIC DNA]</scope>
    <source>
        <tissue evidence="8">Flower</tissue>
    </source>
</reference>
<dbReference type="GO" id="GO:0046982">
    <property type="term" value="F:protein heterodimerization activity"/>
    <property type="evidence" value="ECO:0007669"/>
    <property type="project" value="UniProtKB-ARBA"/>
</dbReference>
<dbReference type="SMART" id="SM00338">
    <property type="entry name" value="BRLZ"/>
    <property type="match status" value="1"/>
</dbReference>
<evidence type="ECO:0000256" key="5">
    <source>
        <dbReference type="ARBA" id="ARBA00023242"/>
    </source>
</evidence>
<evidence type="ECO:0000313" key="8">
    <source>
        <dbReference type="EMBL" id="WOL00288.1"/>
    </source>
</evidence>
<evidence type="ECO:0000313" key="9">
    <source>
        <dbReference type="Proteomes" id="UP001327560"/>
    </source>
</evidence>